<reference evidence="2" key="1">
    <citation type="journal article" date="2020" name="Nature">
        <title>Giant virus diversity and host interactions through global metagenomics.</title>
        <authorList>
            <person name="Schulz F."/>
            <person name="Roux S."/>
            <person name="Paez-Espino D."/>
            <person name="Jungbluth S."/>
            <person name="Walsh D.A."/>
            <person name="Denef V.J."/>
            <person name="McMahon K.D."/>
            <person name="Konstantinidis K.T."/>
            <person name="Eloe-Fadrosh E.A."/>
            <person name="Kyrpides N.C."/>
            <person name="Woyke T."/>
        </authorList>
    </citation>
    <scope>NUCLEOTIDE SEQUENCE</scope>
    <source>
        <strain evidence="2">GVMAG-M-3300013004-44</strain>
    </source>
</reference>
<accession>A0A6C0BHQ2</accession>
<evidence type="ECO:0000256" key="1">
    <source>
        <dbReference type="SAM" id="MobiDB-lite"/>
    </source>
</evidence>
<evidence type="ECO:0000313" key="2">
    <source>
        <dbReference type="EMBL" id="QHS90928.1"/>
    </source>
</evidence>
<feature type="compositionally biased region" description="Low complexity" evidence="1">
    <location>
        <begin position="41"/>
        <end position="57"/>
    </location>
</feature>
<proteinExistence type="predicted"/>
<feature type="region of interest" description="Disordered" evidence="1">
    <location>
        <begin position="18"/>
        <end position="64"/>
    </location>
</feature>
<protein>
    <submittedName>
        <fullName evidence="2">Uncharacterized protein</fullName>
    </submittedName>
</protein>
<sequence length="94" mass="10196">MRDDGFFDMAGVMDQLQSTRAPSSNDGFFGMSPGTLDQLRSTSVPSSSLPPMSTSMMNPQSTPLNTIIQDNLTKKGIMDMTEVSPQQPGFYALI</sequence>
<dbReference type="EMBL" id="MN739154">
    <property type="protein sequence ID" value="QHS90928.1"/>
    <property type="molecule type" value="Genomic_DNA"/>
</dbReference>
<name>A0A6C0BHQ2_9ZZZZ</name>
<organism evidence="2">
    <name type="scientific">viral metagenome</name>
    <dbReference type="NCBI Taxonomy" id="1070528"/>
    <lineage>
        <taxon>unclassified sequences</taxon>
        <taxon>metagenomes</taxon>
        <taxon>organismal metagenomes</taxon>
    </lineage>
</organism>
<dbReference type="AlphaFoldDB" id="A0A6C0BHQ2"/>